<feature type="compositionally biased region" description="Basic and acidic residues" evidence="4">
    <location>
        <begin position="9"/>
        <end position="22"/>
    </location>
</feature>
<name>A0A382SEQ2_9ZZZZ</name>
<dbReference type="Gene3D" id="1.10.730.10">
    <property type="entry name" value="Isoleucyl-tRNA Synthetase, Domain 1"/>
    <property type="match status" value="1"/>
</dbReference>
<dbReference type="SUPFAM" id="SSF47323">
    <property type="entry name" value="Anticodon-binding domain of a subclass of class I aminoacyl-tRNA synthetases"/>
    <property type="match status" value="1"/>
</dbReference>
<reference evidence="6" key="1">
    <citation type="submission" date="2018-05" db="EMBL/GenBank/DDBJ databases">
        <authorList>
            <person name="Lanie J.A."/>
            <person name="Ng W.-L."/>
            <person name="Kazmierczak K.M."/>
            <person name="Andrzejewski T.M."/>
            <person name="Davidsen T.M."/>
            <person name="Wayne K.J."/>
            <person name="Tettelin H."/>
            <person name="Glass J.I."/>
            <person name="Rusch D."/>
            <person name="Podicherti R."/>
            <person name="Tsui H.-C.T."/>
            <person name="Winkler M.E."/>
        </authorList>
    </citation>
    <scope>NUCLEOTIDE SEQUENCE</scope>
</reference>
<dbReference type="Pfam" id="PF05746">
    <property type="entry name" value="DALR_1"/>
    <property type="match status" value="1"/>
</dbReference>
<dbReference type="InterPro" id="IPR008909">
    <property type="entry name" value="DALR_anticod-bd"/>
</dbReference>
<dbReference type="InterPro" id="IPR001278">
    <property type="entry name" value="Arg-tRNA-ligase"/>
</dbReference>
<dbReference type="EC" id="6.1.1.19" evidence="2"/>
<dbReference type="SMART" id="SM00836">
    <property type="entry name" value="DALR_1"/>
    <property type="match status" value="1"/>
</dbReference>
<evidence type="ECO:0000259" key="5">
    <source>
        <dbReference type="SMART" id="SM00836"/>
    </source>
</evidence>
<sequence length="310" mass="34804">KSRGLLYEGKLDPPKGGQTKEWDSRQQTLFRATRYGDQVDRPLRKSDGTWTYFATDIAYHLDKFNRGHREMIDVWGADHGGYVSRVRAAVKALTDGVANFDVKLCQMVRLFEGGKPVKMSKRAGSFVTVRDLLEAVDKRVGGQVGRDVVRFTMLTRKNDAPLDFDFAKAAEQSRDNPVFYVQYANARICSIKRRVSGNDAFCKPASASDLARLEQSDELSLIRLVGDWPRQVEAAAVACEPHRLAFYLYDLASSFHVLWNKGNDEPGARFIVEDDPSLTRARLALIEAVRIVIVGGLANLFGITPQDEMR</sequence>
<dbReference type="EMBL" id="UINC01128106">
    <property type="protein sequence ID" value="SVD07648.1"/>
    <property type="molecule type" value="Genomic_DNA"/>
</dbReference>
<dbReference type="GO" id="GO:0006420">
    <property type="term" value="P:arginyl-tRNA aminoacylation"/>
    <property type="evidence" value="ECO:0007669"/>
    <property type="project" value="InterPro"/>
</dbReference>
<dbReference type="InterPro" id="IPR014729">
    <property type="entry name" value="Rossmann-like_a/b/a_fold"/>
</dbReference>
<comment type="similarity">
    <text evidence="1">Belongs to the class-I aminoacyl-tRNA synthetase family.</text>
</comment>
<protein>
    <recommendedName>
        <fullName evidence="2">arginine--tRNA ligase</fullName>
        <ecNumber evidence="2">6.1.1.19</ecNumber>
    </recommendedName>
</protein>
<evidence type="ECO:0000256" key="1">
    <source>
        <dbReference type="ARBA" id="ARBA00005594"/>
    </source>
</evidence>
<dbReference type="GO" id="GO:0005524">
    <property type="term" value="F:ATP binding"/>
    <property type="evidence" value="ECO:0007669"/>
    <property type="project" value="InterPro"/>
</dbReference>
<feature type="region of interest" description="Disordered" evidence="4">
    <location>
        <begin position="1"/>
        <end position="22"/>
    </location>
</feature>
<dbReference type="Gene3D" id="3.40.50.620">
    <property type="entry name" value="HUPs"/>
    <property type="match status" value="1"/>
</dbReference>
<dbReference type="AlphaFoldDB" id="A0A382SEQ2"/>
<evidence type="ECO:0000313" key="6">
    <source>
        <dbReference type="EMBL" id="SVD07648.1"/>
    </source>
</evidence>
<dbReference type="GO" id="GO:0004814">
    <property type="term" value="F:arginine-tRNA ligase activity"/>
    <property type="evidence" value="ECO:0007669"/>
    <property type="project" value="UniProtKB-EC"/>
</dbReference>
<dbReference type="PANTHER" id="PTHR11956">
    <property type="entry name" value="ARGINYL-TRNA SYNTHETASE"/>
    <property type="match status" value="1"/>
</dbReference>
<comment type="catalytic activity">
    <reaction evidence="3">
        <text>tRNA(Arg) + L-arginine + ATP = L-arginyl-tRNA(Arg) + AMP + diphosphate</text>
        <dbReference type="Rhea" id="RHEA:20301"/>
        <dbReference type="Rhea" id="RHEA-COMP:9658"/>
        <dbReference type="Rhea" id="RHEA-COMP:9673"/>
        <dbReference type="ChEBI" id="CHEBI:30616"/>
        <dbReference type="ChEBI" id="CHEBI:32682"/>
        <dbReference type="ChEBI" id="CHEBI:33019"/>
        <dbReference type="ChEBI" id="CHEBI:78442"/>
        <dbReference type="ChEBI" id="CHEBI:78513"/>
        <dbReference type="ChEBI" id="CHEBI:456215"/>
        <dbReference type="EC" id="6.1.1.19"/>
    </reaction>
</comment>
<feature type="non-terminal residue" evidence="6">
    <location>
        <position position="1"/>
    </location>
</feature>
<feature type="domain" description="DALR anticodon binding" evidence="5">
    <location>
        <begin position="181"/>
        <end position="309"/>
    </location>
</feature>
<gene>
    <name evidence="6" type="ORF">METZ01_LOCUS360502</name>
</gene>
<organism evidence="6">
    <name type="scientific">marine metagenome</name>
    <dbReference type="NCBI Taxonomy" id="408172"/>
    <lineage>
        <taxon>unclassified sequences</taxon>
        <taxon>metagenomes</taxon>
        <taxon>ecological metagenomes</taxon>
    </lineage>
</organism>
<evidence type="ECO:0000256" key="4">
    <source>
        <dbReference type="SAM" id="MobiDB-lite"/>
    </source>
</evidence>
<dbReference type="PANTHER" id="PTHR11956:SF5">
    <property type="entry name" value="ARGININE--TRNA LIGASE, CYTOPLASMIC"/>
    <property type="match status" value="1"/>
</dbReference>
<evidence type="ECO:0000256" key="2">
    <source>
        <dbReference type="ARBA" id="ARBA00012837"/>
    </source>
</evidence>
<accession>A0A382SEQ2</accession>
<dbReference type="InterPro" id="IPR009080">
    <property type="entry name" value="tRNAsynth_Ia_anticodon-bd"/>
</dbReference>
<dbReference type="SUPFAM" id="SSF52374">
    <property type="entry name" value="Nucleotidylyl transferase"/>
    <property type="match status" value="1"/>
</dbReference>
<proteinExistence type="inferred from homology"/>
<evidence type="ECO:0000256" key="3">
    <source>
        <dbReference type="ARBA" id="ARBA00049339"/>
    </source>
</evidence>